<keyword evidence="1" id="KW-0472">Membrane</keyword>
<dbReference type="EMBL" id="JAMXLR010000003">
    <property type="protein sequence ID" value="MCO6042405.1"/>
    <property type="molecule type" value="Genomic_DNA"/>
</dbReference>
<dbReference type="Proteomes" id="UP001155241">
    <property type="component" value="Unassembled WGS sequence"/>
</dbReference>
<dbReference type="RefSeq" id="WP_252850505.1">
    <property type="nucleotide sequence ID" value="NZ_JAMXLR010000003.1"/>
</dbReference>
<feature type="transmembrane region" description="Helical" evidence="1">
    <location>
        <begin position="20"/>
        <end position="45"/>
    </location>
</feature>
<keyword evidence="1" id="KW-1133">Transmembrane helix</keyword>
<comment type="caution">
    <text evidence="2">The sequence shown here is derived from an EMBL/GenBank/DDBJ whole genome shotgun (WGS) entry which is preliminary data.</text>
</comment>
<keyword evidence="1" id="KW-0812">Transmembrane</keyword>
<keyword evidence="3" id="KW-1185">Reference proteome</keyword>
<evidence type="ECO:0000256" key="1">
    <source>
        <dbReference type="SAM" id="Phobius"/>
    </source>
</evidence>
<sequence>MNDSNPYQSPATKPRPRGWFLVDFILAGLWIAIPIGVFAGRQILLPIYLEFGIELPAVTQLLVRLYAPVPLSYLSILVLAGILLIPHGNVRRVFLAFACVLGLFVGLLCLLAHATAMVRLIEGLDG</sequence>
<reference evidence="2" key="1">
    <citation type="submission" date="2022-06" db="EMBL/GenBank/DDBJ databases">
        <title>Aeoliella straminimaris, a novel planctomycete from sediments.</title>
        <authorList>
            <person name="Vitorino I.R."/>
            <person name="Lage O.M."/>
        </authorList>
    </citation>
    <scope>NUCLEOTIDE SEQUENCE</scope>
    <source>
        <strain evidence="2">ICT_H6.2</strain>
    </source>
</reference>
<organism evidence="2 3">
    <name type="scientific">Aeoliella straminimaris</name>
    <dbReference type="NCBI Taxonomy" id="2954799"/>
    <lineage>
        <taxon>Bacteria</taxon>
        <taxon>Pseudomonadati</taxon>
        <taxon>Planctomycetota</taxon>
        <taxon>Planctomycetia</taxon>
        <taxon>Pirellulales</taxon>
        <taxon>Lacipirellulaceae</taxon>
        <taxon>Aeoliella</taxon>
    </lineage>
</organism>
<dbReference type="AlphaFoldDB" id="A0A9X2F582"/>
<protein>
    <submittedName>
        <fullName evidence="2">Uncharacterized protein</fullName>
    </submittedName>
</protein>
<evidence type="ECO:0000313" key="2">
    <source>
        <dbReference type="EMBL" id="MCO6042405.1"/>
    </source>
</evidence>
<name>A0A9X2F582_9BACT</name>
<feature type="transmembrane region" description="Helical" evidence="1">
    <location>
        <begin position="65"/>
        <end position="86"/>
    </location>
</feature>
<proteinExistence type="predicted"/>
<gene>
    <name evidence="2" type="ORF">NG895_00655</name>
</gene>
<evidence type="ECO:0000313" key="3">
    <source>
        <dbReference type="Proteomes" id="UP001155241"/>
    </source>
</evidence>
<feature type="transmembrane region" description="Helical" evidence="1">
    <location>
        <begin position="93"/>
        <end position="116"/>
    </location>
</feature>
<accession>A0A9X2F582</accession>